<keyword evidence="8 9" id="KW-0472">Membrane</keyword>
<dbReference type="NCBIfam" id="TIGR01410">
    <property type="entry name" value="tatB"/>
    <property type="match status" value="1"/>
</dbReference>
<keyword evidence="2 9" id="KW-0813">Transport</keyword>
<evidence type="ECO:0000256" key="4">
    <source>
        <dbReference type="ARBA" id="ARBA00022692"/>
    </source>
</evidence>
<comment type="caution">
    <text evidence="12">The sequence shown here is derived from an EMBL/GenBank/DDBJ whole genome shotgun (WGS) entry which is preliminary data.</text>
</comment>
<evidence type="ECO:0000256" key="11">
    <source>
        <dbReference type="SAM" id="Phobius"/>
    </source>
</evidence>
<comment type="similarity">
    <text evidence="9">Belongs to the TatB family.</text>
</comment>
<feature type="transmembrane region" description="Helical" evidence="11">
    <location>
        <begin position="6"/>
        <end position="22"/>
    </location>
</feature>
<evidence type="ECO:0000256" key="3">
    <source>
        <dbReference type="ARBA" id="ARBA00022475"/>
    </source>
</evidence>
<feature type="region of interest" description="Disordered" evidence="10">
    <location>
        <begin position="108"/>
        <end position="140"/>
    </location>
</feature>
<reference evidence="12 13" key="1">
    <citation type="submission" date="2018-04" db="EMBL/GenBank/DDBJ databases">
        <title>Novel Campyloabacter and Helicobacter Species and Strains.</title>
        <authorList>
            <person name="Mannion A.J."/>
            <person name="Shen Z."/>
            <person name="Fox J.G."/>
        </authorList>
    </citation>
    <scope>NUCLEOTIDE SEQUENCE [LARGE SCALE GENOMIC DNA]</scope>
    <source>
        <strain evidence="12 13">ATCC 700242</strain>
    </source>
</reference>
<evidence type="ECO:0000313" key="13">
    <source>
        <dbReference type="Proteomes" id="UP000257067"/>
    </source>
</evidence>
<keyword evidence="5 9" id="KW-0653">Protein transport</keyword>
<keyword evidence="13" id="KW-1185">Reference proteome</keyword>
<dbReference type="InterPro" id="IPR003369">
    <property type="entry name" value="TatA/B/E"/>
</dbReference>
<evidence type="ECO:0000256" key="7">
    <source>
        <dbReference type="ARBA" id="ARBA00023010"/>
    </source>
</evidence>
<dbReference type="RefSeq" id="WP_104724140.1">
    <property type="nucleotide sequence ID" value="NZ_FZNE01000002.1"/>
</dbReference>
<sequence>MFGMGFFEICMVLIVAVIFLGPEKLPKAMVDLAKFFKAVKKTMDEAKSSLDEELKIEELKQEALEYKNTFTQGIDNLKKDSGLDDFHSILDDTPTLKTQEKATLQNELNAQSLKDKEQTIKEQNPIPLSSTQEVGYKKEQ</sequence>
<protein>
    <recommendedName>
        <fullName evidence="9">Sec-independent protein translocase protein TatB homolog</fullName>
    </recommendedName>
</protein>
<dbReference type="AlphaFoldDB" id="A0A3D8IYM2"/>
<evidence type="ECO:0000256" key="8">
    <source>
        <dbReference type="ARBA" id="ARBA00023136"/>
    </source>
</evidence>
<evidence type="ECO:0000256" key="2">
    <source>
        <dbReference type="ARBA" id="ARBA00022448"/>
    </source>
</evidence>
<evidence type="ECO:0000256" key="1">
    <source>
        <dbReference type="ARBA" id="ARBA00004167"/>
    </source>
</evidence>
<evidence type="ECO:0000256" key="5">
    <source>
        <dbReference type="ARBA" id="ARBA00022927"/>
    </source>
</evidence>
<dbReference type="GO" id="GO:0043953">
    <property type="term" value="P:protein transport by the Tat complex"/>
    <property type="evidence" value="ECO:0007669"/>
    <property type="project" value="UniProtKB-UniRule"/>
</dbReference>
<dbReference type="GO" id="GO:0033281">
    <property type="term" value="C:TAT protein transport complex"/>
    <property type="evidence" value="ECO:0007669"/>
    <property type="project" value="UniProtKB-UniRule"/>
</dbReference>
<evidence type="ECO:0000313" key="12">
    <source>
        <dbReference type="EMBL" id="RDU70153.1"/>
    </source>
</evidence>
<dbReference type="OrthoDB" id="5373084at2"/>
<evidence type="ECO:0000256" key="6">
    <source>
        <dbReference type="ARBA" id="ARBA00022989"/>
    </source>
</evidence>
<evidence type="ECO:0000256" key="9">
    <source>
        <dbReference type="HAMAP-Rule" id="MF_00237"/>
    </source>
</evidence>
<dbReference type="PRINTS" id="PR01506">
    <property type="entry name" value="TATBPROTEIN"/>
</dbReference>
<dbReference type="HAMAP" id="MF_00237">
    <property type="entry name" value="TatB"/>
    <property type="match status" value="1"/>
</dbReference>
<dbReference type="GO" id="GO:0008320">
    <property type="term" value="F:protein transmembrane transporter activity"/>
    <property type="evidence" value="ECO:0007669"/>
    <property type="project" value="UniProtKB-UniRule"/>
</dbReference>
<dbReference type="PANTHER" id="PTHR33162">
    <property type="entry name" value="SEC-INDEPENDENT PROTEIN TRANSLOCASE PROTEIN TATA, CHLOROPLASTIC"/>
    <property type="match status" value="1"/>
</dbReference>
<keyword evidence="3 9" id="KW-1003">Cell membrane</keyword>
<dbReference type="Gene3D" id="1.20.5.3310">
    <property type="match status" value="1"/>
</dbReference>
<dbReference type="EMBL" id="NXLU01000001">
    <property type="protein sequence ID" value="RDU70153.1"/>
    <property type="molecule type" value="Genomic_DNA"/>
</dbReference>
<dbReference type="PANTHER" id="PTHR33162:SF1">
    <property type="entry name" value="SEC-INDEPENDENT PROTEIN TRANSLOCASE PROTEIN TATA, CHLOROPLASTIC"/>
    <property type="match status" value="1"/>
</dbReference>
<accession>A0A3D8IYM2</accession>
<keyword evidence="7 9" id="KW-0811">Translocation</keyword>
<comment type="subcellular location">
    <subcellularLocation>
        <location evidence="9">Cell membrane</location>
        <topology evidence="9">Single-pass membrane protein</topology>
    </subcellularLocation>
    <subcellularLocation>
        <location evidence="1">Membrane</location>
        <topology evidence="1">Single-pass membrane protein</topology>
    </subcellularLocation>
</comment>
<dbReference type="InterPro" id="IPR018448">
    <property type="entry name" value="TatB"/>
</dbReference>
<name>A0A3D8IYM2_9HELI</name>
<dbReference type="Pfam" id="PF02416">
    <property type="entry name" value="TatA_B_E"/>
    <property type="match status" value="1"/>
</dbReference>
<organism evidence="12 13">
    <name type="scientific">Helicobacter cholecystus</name>
    <dbReference type="NCBI Taxonomy" id="45498"/>
    <lineage>
        <taxon>Bacteria</taxon>
        <taxon>Pseudomonadati</taxon>
        <taxon>Campylobacterota</taxon>
        <taxon>Epsilonproteobacteria</taxon>
        <taxon>Campylobacterales</taxon>
        <taxon>Helicobacteraceae</taxon>
        <taxon>Helicobacter</taxon>
    </lineage>
</organism>
<evidence type="ECO:0000256" key="10">
    <source>
        <dbReference type="SAM" id="MobiDB-lite"/>
    </source>
</evidence>
<dbReference type="Proteomes" id="UP000257067">
    <property type="component" value="Unassembled WGS sequence"/>
</dbReference>
<keyword evidence="4 9" id="KW-0812">Transmembrane</keyword>
<gene>
    <name evidence="12" type="ORF">CQA62_01720</name>
</gene>
<proteinExistence type="inferred from homology"/>
<keyword evidence="6 9" id="KW-1133">Transmembrane helix</keyword>